<evidence type="ECO:0000256" key="2">
    <source>
        <dbReference type="ARBA" id="ARBA00023125"/>
    </source>
</evidence>
<reference evidence="5" key="1">
    <citation type="journal article" date="2014" name="Front. Microbiol.">
        <title>High frequency of phylogenetically diverse reductive dehalogenase-homologous genes in deep subseafloor sedimentary metagenomes.</title>
        <authorList>
            <person name="Kawai M."/>
            <person name="Futagami T."/>
            <person name="Toyoda A."/>
            <person name="Takaki Y."/>
            <person name="Nishi S."/>
            <person name="Hori S."/>
            <person name="Arai W."/>
            <person name="Tsubouchi T."/>
            <person name="Morono Y."/>
            <person name="Uchiyama I."/>
            <person name="Ito T."/>
            <person name="Fujiyama A."/>
            <person name="Inagaki F."/>
            <person name="Takami H."/>
        </authorList>
    </citation>
    <scope>NUCLEOTIDE SEQUENCE</scope>
    <source>
        <strain evidence="5">Expedition CK06-06</strain>
    </source>
</reference>
<dbReference type="Pfam" id="PF13412">
    <property type="entry name" value="HTH_24"/>
    <property type="match status" value="1"/>
</dbReference>
<dbReference type="SUPFAM" id="SSF46785">
    <property type="entry name" value="Winged helix' DNA-binding domain"/>
    <property type="match status" value="1"/>
</dbReference>
<keyword evidence="2" id="KW-0238">DNA-binding</keyword>
<dbReference type="GO" id="GO:0043565">
    <property type="term" value="F:sequence-specific DNA binding"/>
    <property type="evidence" value="ECO:0007669"/>
    <property type="project" value="InterPro"/>
</dbReference>
<name>X0XU63_9ZZZZ</name>
<keyword evidence="1" id="KW-0805">Transcription regulation</keyword>
<dbReference type="InterPro" id="IPR036390">
    <property type="entry name" value="WH_DNA-bd_sf"/>
</dbReference>
<evidence type="ECO:0000313" key="5">
    <source>
        <dbReference type="EMBL" id="GAG46830.1"/>
    </source>
</evidence>
<dbReference type="PANTHER" id="PTHR43413">
    <property type="entry name" value="TRANSCRIPTIONAL REGULATOR, ASNC FAMILY"/>
    <property type="match status" value="1"/>
</dbReference>
<keyword evidence="3" id="KW-0804">Transcription</keyword>
<dbReference type="PANTHER" id="PTHR43413:SF6">
    <property type="entry name" value="REGULATORY PROTEIN ASNC"/>
    <property type="match status" value="1"/>
</dbReference>
<proteinExistence type="predicted"/>
<evidence type="ECO:0000259" key="4">
    <source>
        <dbReference type="PROSITE" id="PS50956"/>
    </source>
</evidence>
<sequence length="86" mass="9829">MVVKLDLYDKKILCELDMGARQSFSGIGKKVGLSKNAVEYRVKNMLKEGVIEYFYTVIDAYKLGYTGYRTYLHLQGLPKGKEKELA</sequence>
<comment type="caution">
    <text evidence="5">The sequence shown here is derived from an EMBL/GenBank/DDBJ whole genome shotgun (WGS) entry which is preliminary data.</text>
</comment>
<dbReference type="PROSITE" id="PS50956">
    <property type="entry name" value="HTH_ASNC_2"/>
    <property type="match status" value="1"/>
</dbReference>
<evidence type="ECO:0000256" key="3">
    <source>
        <dbReference type="ARBA" id="ARBA00023163"/>
    </source>
</evidence>
<dbReference type="InterPro" id="IPR000485">
    <property type="entry name" value="AsnC-type_HTH_dom"/>
</dbReference>
<protein>
    <recommendedName>
        <fullName evidence="4">HTH asnC-type domain-containing protein</fullName>
    </recommendedName>
</protein>
<dbReference type="SMART" id="SM00344">
    <property type="entry name" value="HTH_ASNC"/>
    <property type="match status" value="1"/>
</dbReference>
<dbReference type="EMBL" id="BARS01051587">
    <property type="protein sequence ID" value="GAG46830.1"/>
    <property type="molecule type" value="Genomic_DNA"/>
</dbReference>
<dbReference type="Gene3D" id="1.10.10.10">
    <property type="entry name" value="Winged helix-like DNA-binding domain superfamily/Winged helix DNA-binding domain"/>
    <property type="match status" value="1"/>
</dbReference>
<accession>X0XU63</accession>
<dbReference type="InterPro" id="IPR050684">
    <property type="entry name" value="HTH-Siroheme_Decarb"/>
</dbReference>
<dbReference type="InterPro" id="IPR019888">
    <property type="entry name" value="Tscrpt_reg_AsnC-like"/>
</dbReference>
<organism evidence="5">
    <name type="scientific">marine sediment metagenome</name>
    <dbReference type="NCBI Taxonomy" id="412755"/>
    <lineage>
        <taxon>unclassified sequences</taxon>
        <taxon>metagenomes</taxon>
        <taxon>ecological metagenomes</taxon>
    </lineage>
</organism>
<feature type="domain" description="HTH asnC-type" evidence="4">
    <location>
        <begin position="5"/>
        <end position="66"/>
    </location>
</feature>
<dbReference type="PRINTS" id="PR00033">
    <property type="entry name" value="HTHASNC"/>
</dbReference>
<dbReference type="AlphaFoldDB" id="X0XU63"/>
<evidence type="ECO:0000256" key="1">
    <source>
        <dbReference type="ARBA" id="ARBA00023015"/>
    </source>
</evidence>
<gene>
    <name evidence="5" type="ORF">S01H1_76811</name>
</gene>
<dbReference type="InterPro" id="IPR036388">
    <property type="entry name" value="WH-like_DNA-bd_sf"/>
</dbReference>
<feature type="non-terminal residue" evidence="5">
    <location>
        <position position="86"/>
    </location>
</feature>